<sequence length="519" mass="59104">MRITGTGHASMRIDTPAGSILTDPWVNPAYFASWFPFPDNSQLDWETLGDVDYLYVSHLHRDHFDAEHLKRFISKKATVLLPEYPTSELRDELEALGFTKFLATRSDQVHELDGGLKIMIQALTSPTDGPIGDSALWVEYDGVRLLNQNDARPTDLSIFAELGHVHAHMLQFSGAIWYPMVYELPQAARTAFGKQKRDRQFDRTWRYIDDLKASHVFPIAGPPCFLDDELWQFNDIHGDEGNIFPDQQVFMEEYAKVGGSNGVVLLPGTVSEVTTEGCTTVHPVPDVAEFFARKEEHLRDYQARMRPVIAAAKASWKHPEIDVLKGMKERIEPLLDESIYMAKGVGGPVRFDLTDDAGEVIESVLVDFPAKEVRRAADEKVRYRFKTGRALIEHLLHIDEVDWVNSLFLSCRFSAARIGQYNEFVYSFFKCLSEERLQYAEGWYDEHERAVEAEDITLDGWKVQRRCPHLKADLTRFGIVDGNTLTCQLHGWRFDLPSGRCLTSVGHKVRAERIEPQGA</sequence>
<dbReference type="Pfam" id="PF25451">
    <property type="entry name" value="SCP2_Rv3818"/>
    <property type="match status" value="1"/>
</dbReference>
<keyword evidence="7" id="KW-1185">Reference proteome</keyword>
<feature type="domain" description="Rieske" evidence="5">
    <location>
        <begin position="463"/>
        <end position="519"/>
    </location>
</feature>
<dbReference type="Gene3D" id="3.60.15.10">
    <property type="entry name" value="Ribonuclease Z/Hydroxyacylglutathione hydrolase-like"/>
    <property type="match status" value="1"/>
</dbReference>
<accession>A0A8J4DQZ8</accession>
<dbReference type="GO" id="GO:0046872">
    <property type="term" value="F:metal ion binding"/>
    <property type="evidence" value="ECO:0007669"/>
    <property type="project" value="UniProtKB-KW"/>
</dbReference>
<name>A0A8J4DQZ8_9ACTN</name>
<keyword evidence="1" id="KW-0001">2Fe-2S</keyword>
<evidence type="ECO:0000259" key="5">
    <source>
        <dbReference type="PROSITE" id="PS51296"/>
    </source>
</evidence>
<evidence type="ECO:0000256" key="4">
    <source>
        <dbReference type="ARBA" id="ARBA00023014"/>
    </source>
</evidence>
<dbReference type="GO" id="GO:0005737">
    <property type="term" value="C:cytoplasm"/>
    <property type="evidence" value="ECO:0007669"/>
    <property type="project" value="TreeGrafter"/>
</dbReference>
<dbReference type="Pfam" id="PF00355">
    <property type="entry name" value="Rieske"/>
    <property type="match status" value="1"/>
</dbReference>
<dbReference type="InterPro" id="IPR057330">
    <property type="entry name" value="SCP2_Rv3818"/>
</dbReference>
<keyword evidence="2" id="KW-0479">Metal-binding</keyword>
<evidence type="ECO:0000313" key="7">
    <source>
        <dbReference type="Proteomes" id="UP000619260"/>
    </source>
</evidence>
<dbReference type="Pfam" id="PF13483">
    <property type="entry name" value="Lactamase_B_3"/>
    <property type="match status" value="1"/>
</dbReference>
<evidence type="ECO:0000313" key="6">
    <source>
        <dbReference type="EMBL" id="GIJ45837.1"/>
    </source>
</evidence>
<dbReference type="Gene3D" id="2.102.10.10">
    <property type="entry name" value="Rieske [2Fe-2S] iron-sulphur domain"/>
    <property type="match status" value="1"/>
</dbReference>
<dbReference type="PANTHER" id="PTHR15032:SF4">
    <property type="entry name" value="N-ACYL-PHOSPHATIDYLETHANOLAMINE-HYDROLYZING PHOSPHOLIPASE D"/>
    <property type="match status" value="1"/>
</dbReference>
<comment type="caution">
    <text evidence="6">The sequence shown here is derived from an EMBL/GenBank/DDBJ whole genome shotgun (WGS) entry which is preliminary data.</text>
</comment>
<evidence type="ECO:0000256" key="1">
    <source>
        <dbReference type="ARBA" id="ARBA00022714"/>
    </source>
</evidence>
<evidence type="ECO:0000256" key="3">
    <source>
        <dbReference type="ARBA" id="ARBA00023004"/>
    </source>
</evidence>
<dbReference type="PROSITE" id="PS51296">
    <property type="entry name" value="RIESKE"/>
    <property type="match status" value="1"/>
</dbReference>
<keyword evidence="4" id="KW-0411">Iron-sulfur</keyword>
<dbReference type="SUPFAM" id="SSF56281">
    <property type="entry name" value="Metallo-hydrolase/oxidoreductase"/>
    <property type="match status" value="1"/>
</dbReference>
<dbReference type="PANTHER" id="PTHR15032">
    <property type="entry name" value="N-ACYL-PHOSPHATIDYLETHANOLAMINE-HYDROLYZING PHOSPHOLIPASE D"/>
    <property type="match status" value="1"/>
</dbReference>
<organism evidence="6 7">
    <name type="scientific">Virgisporangium aliadipatigenens</name>
    <dbReference type="NCBI Taxonomy" id="741659"/>
    <lineage>
        <taxon>Bacteria</taxon>
        <taxon>Bacillati</taxon>
        <taxon>Actinomycetota</taxon>
        <taxon>Actinomycetes</taxon>
        <taxon>Micromonosporales</taxon>
        <taxon>Micromonosporaceae</taxon>
        <taxon>Virgisporangium</taxon>
    </lineage>
</organism>
<protein>
    <submittedName>
        <fullName evidence="6">Putative Rieske 2Fe-2S iron-sulfur protein</fullName>
    </submittedName>
</protein>
<dbReference type="InterPro" id="IPR036866">
    <property type="entry name" value="RibonucZ/Hydroxyglut_hydro"/>
</dbReference>
<dbReference type="GO" id="GO:0051537">
    <property type="term" value="F:2 iron, 2 sulfur cluster binding"/>
    <property type="evidence" value="ECO:0007669"/>
    <property type="project" value="UniProtKB-KW"/>
</dbReference>
<dbReference type="Proteomes" id="UP000619260">
    <property type="component" value="Unassembled WGS sequence"/>
</dbReference>
<dbReference type="GO" id="GO:0016705">
    <property type="term" value="F:oxidoreductase activity, acting on paired donors, with incorporation or reduction of molecular oxygen"/>
    <property type="evidence" value="ECO:0007669"/>
    <property type="project" value="UniProtKB-ARBA"/>
</dbReference>
<dbReference type="AlphaFoldDB" id="A0A8J4DQZ8"/>
<dbReference type="GO" id="GO:0004497">
    <property type="term" value="F:monooxygenase activity"/>
    <property type="evidence" value="ECO:0007669"/>
    <property type="project" value="UniProtKB-ARBA"/>
</dbReference>
<dbReference type="EMBL" id="BOPF01000008">
    <property type="protein sequence ID" value="GIJ45837.1"/>
    <property type="molecule type" value="Genomic_DNA"/>
</dbReference>
<proteinExistence type="predicted"/>
<reference evidence="6" key="1">
    <citation type="submission" date="2021-01" db="EMBL/GenBank/DDBJ databases">
        <title>Whole genome shotgun sequence of Virgisporangium aliadipatigenens NBRC 105644.</title>
        <authorList>
            <person name="Komaki H."/>
            <person name="Tamura T."/>
        </authorList>
    </citation>
    <scope>NUCLEOTIDE SEQUENCE</scope>
    <source>
        <strain evidence="6">NBRC 105644</strain>
    </source>
</reference>
<dbReference type="SUPFAM" id="SSF50022">
    <property type="entry name" value="ISP domain"/>
    <property type="match status" value="1"/>
</dbReference>
<gene>
    <name evidence="6" type="ORF">Val02_27230</name>
</gene>
<dbReference type="InterPro" id="IPR036922">
    <property type="entry name" value="Rieske_2Fe-2S_sf"/>
</dbReference>
<keyword evidence="3" id="KW-0408">Iron</keyword>
<dbReference type="InterPro" id="IPR017941">
    <property type="entry name" value="Rieske_2Fe-2S"/>
</dbReference>
<evidence type="ECO:0000256" key="2">
    <source>
        <dbReference type="ARBA" id="ARBA00022723"/>
    </source>
</evidence>